<accession>A0A327REK9</accession>
<keyword evidence="1" id="KW-0175">Coiled coil</keyword>
<reference evidence="3 4" key="1">
    <citation type="submission" date="2018-06" db="EMBL/GenBank/DDBJ databases">
        <title>Genomic Encyclopedia of Archaeal and Bacterial Type Strains, Phase II (KMG-II): from individual species to whole genera.</title>
        <authorList>
            <person name="Goeker M."/>
        </authorList>
    </citation>
    <scope>NUCLEOTIDE SEQUENCE [LARGE SCALE GENOMIC DNA]</scope>
    <source>
        <strain evidence="3 4">DSM 24464</strain>
    </source>
</reference>
<feature type="signal peptide" evidence="2">
    <location>
        <begin position="1"/>
        <end position="22"/>
    </location>
</feature>
<dbReference type="Proteomes" id="UP000248703">
    <property type="component" value="Unassembled WGS sequence"/>
</dbReference>
<gene>
    <name evidence="3" type="ORF">LY08_01838</name>
</gene>
<feature type="coiled-coil region" evidence="1">
    <location>
        <begin position="115"/>
        <end position="183"/>
    </location>
</feature>
<sequence length="185" mass="21469">MKNLKLYTALFALGFASYTTQAQDLGDTDNATINIEAEVVGLSNWSSYNTLAKQMEKFEKATPVEQMTMLRSWKPVVQTLDDTRPNWINTEEINEDIADFQKEYFEATANASASSDDFNEDVEELVEAYNDMTEEANEIFDQYVKINREAYNNYKKEVKEGNYKEAQKQYKKDVKELTEVRENDK</sequence>
<name>A0A327REK9_9FLAO</name>
<dbReference type="OrthoDB" id="1144672at2"/>
<evidence type="ECO:0000313" key="4">
    <source>
        <dbReference type="Proteomes" id="UP000248703"/>
    </source>
</evidence>
<organism evidence="3 4">
    <name type="scientific">Olleya aquimaris</name>
    <dbReference type="NCBI Taxonomy" id="639310"/>
    <lineage>
        <taxon>Bacteria</taxon>
        <taxon>Pseudomonadati</taxon>
        <taxon>Bacteroidota</taxon>
        <taxon>Flavobacteriia</taxon>
        <taxon>Flavobacteriales</taxon>
        <taxon>Flavobacteriaceae</taxon>
    </lineage>
</organism>
<dbReference type="EMBL" id="QLLO01000005">
    <property type="protein sequence ID" value="RAJ14658.1"/>
    <property type="molecule type" value="Genomic_DNA"/>
</dbReference>
<evidence type="ECO:0000313" key="3">
    <source>
        <dbReference type="EMBL" id="RAJ14658.1"/>
    </source>
</evidence>
<comment type="caution">
    <text evidence="3">The sequence shown here is derived from an EMBL/GenBank/DDBJ whole genome shotgun (WGS) entry which is preliminary data.</text>
</comment>
<protein>
    <submittedName>
        <fullName evidence="3">Uncharacterized protein</fullName>
    </submittedName>
</protein>
<keyword evidence="4" id="KW-1185">Reference proteome</keyword>
<evidence type="ECO:0000256" key="1">
    <source>
        <dbReference type="SAM" id="Coils"/>
    </source>
</evidence>
<dbReference type="RefSeq" id="WP_111660139.1">
    <property type="nucleotide sequence ID" value="NZ_QLLO01000005.1"/>
</dbReference>
<dbReference type="AlphaFoldDB" id="A0A327REK9"/>
<keyword evidence="2" id="KW-0732">Signal</keyword>
<evidence type="ECO:0000256" key="2">
    <source>
        <dbReference type="SAM" id="SignalP"/>
    </source>
</evidence>
<proteinExistence type="predicted"/>
<feature type="chain" id="PRO_5016311760" evidence="2">
    <location>
        <begin position="23"/>
        <end position="185"/>
    </location>
</feature>